<dbReference type="Pfam" id="PF00335">
    <property type="entry name" value="Tetraspanin"/>
    <property type="match status" value="1"/>
</dbReference>
<name>A0ABV0SF67_9TELE</name>
<organism evidence="6 7">
    <name type="scientific">Xenoophorus captivus</name>
    <dbReference type="NCBI Taxonomy" id="1517983"/>
    <lineage>
        <taxon>Eukaryota</taxon>
        <taxon>Metazoa</taxon>
        <taxon>Chordata</taxon>
        <taxon>Craniata</taxon>
        <taxon>Vertebrata</taxon>
        <taxon>Euteleostomi</taxon>
        <taxon>Actinopterygii</taxon>
        <taxon>Neopterygii</taxon>
        <taxon>Teleostei</taxon>
        <taxon>Neoteleostei</taxon>
        <taxon>Acanthomorphata</taxon>
        <taxon>Ovalentaria</taxon>
        <taxon>Atherinomorphae</taxon>
        <taxon>Cyprinodontiformes</taxon>
        <taxon>Goodeidae</taxon>
        <taxon>Xenoophorus</taxon>
    </lineage>
</organism>
<keyword evidence="3 5" id="KW-1133">Transmembrane helix</keyword>
<feature type="transmembrane region" description="Helical" evidence="5">
    <location>
        <begin position="78"/>
        <end position="100"/>
    </location>
</feature>
<evidence type="ECO:0000256" key="3">
    <source>
        <dbReference type="ARBA" id="ARBA00022989"/>
    </source>
</evidence>
<proteinExistence type="predicted"/>
<evidence type="ECO:0000256" key="1">
    <source>
        <dbReference type="ARBA" id="ARBA00004141"/>
    </source>
</evidence>
<accession>A0ABV0SF67</accession>
<comment type="caution">
    <text evidence="6">The sequence shown here is derived from an EMBL/GenBank/DDBJ whole genome shotgun (WGS) entry which is preliminary data.</text>
</comment>
<gene>
    <name evidence="6" type="ORF">XENOCAPTIV_010054</name>
</gene>
<evidence type="ECO:0000313" key="7">
    <source>
        <dbReference type="Proteomes" id="UP001434883"/>
    </source>
</evidence>
<comment type="subcellular location">
    <subcellularLocation>
        <location evidence="1">Membrane</location>
        <topology evidence="1">Multi-pass membrane protein</topology>
    </subcellularLocation>
</comment>
<feature type="transmembrane region" description="Helical" evidence="5">
    <location>
        <begin position="7"/>
        <end position="28"/>
    </location>
</feature>
<keyword evidence="2 5" id="KW-0812">Transmembrane</keyword>
<evidence type="ECO:0000256" key="5">
    <source>
        <dbReference type="SAM" id="Phobius"/>
    </source>
</evidence>
<reference evidence="6 7" key="1">
    <citation type="submission" date="2021-06" db="EMBL/GenBank/DDBJ databases">
        <authorList>
            <person name="Palmer J.M."/>
        </authorList>
    </citation>
    <scope>NUCLEOTIDE SEQUENCE [LARGE SCALE GENOMIC DNA]</scope>
    <source>
        <strain evidence="6 7">XC_2019</strain>
        <tissue evidence="6">Muscle</tissue>
    </source>
</reference>
<protein>
    <submittedName>
        <fullName evidence="6">Uncharacterized protein</fullName>
    </submittedName>
</protein>
<sequence length="144" mass="15663">MGKINSCLKAVFISFNSLFSAVGLMLIYGLVKSAGMSEMERMDAPSVIWVWVFAICMLGISMLGTHAARTENKSCLKVFAGFMGIGMIVMLIFGIAVAVLKKPVICHILYMVHINGQHKDYRSVWELHGSVGRAGVLCTDGCLS</sequence>
<keyword evidence="7" id="KW-1185">Reference proteome</keyword>
<keyword evidence="4 5" id="KW-0472">Membrane</keyword>
<evidence type="ECO:0000256" key="2">
    <source>
        <dbReference type="ARBA" id="ARBA00022692"/>
    </source>
</evidence>
<dbReference type="Proteomes" id="UP001434883">
    <property type="component" value="Unassembled WGS sequence"/>
</dbReference>
<evidence type="ECO:0000256" key="4">
    <source>
        <dbReference type="ARBA" id="ARBA00023136"/>
    </source>
</evidence>
<dbReference type="EMBL" id="JAHRIN010077843">
    <property type="protein sequence ID" value="MEQ2218924.1"/>
    <property type="molecule type" value="Genomic_DNA"/>
</dbReference>
<dbReference type="InterPro" id="IPR018499">
    <property type="entry name" value="Tetraspanin/Peripherin"/>
</dbReference>
<feature type="transmembrane region" description="Helical" evidence="5">
    <location>
        <begin position="48"/>
        <end position="66"/>
    </location>
</feature>
<evidence type="ECO:0000313" key="6">
    <source>
        <dbReference type="EMBL" id="MEQ2218924.1"/>
    </source>
</evidence>